<evidence type="ECO:0000259" key="2">
    <source>
        <dbReference type="Pfam" id="PF00753"/>
    </source>
</evidence>
<dbReference type="SUPFAM" id="SSF56281">
    <property type="entry name" value="Metallo-hydrolase/oxidoreductase"/>
    <property type="match status" value="1"/>
</dbReference>
<sequence length="630" mass="70445">MDPDVDVEQRHHQESTEESSSSSSSSQDAAGMFREYGEAMSRKARALAVEARAWVRRVQTVTSSFAVRCQLRTARLVAACQATTTTSARGAASACRGRKPKNDDDDDDDRPRWPSWQQTWRGAIAAGLVVIAVMQPINYAVERHRKRATKEREAKRAIRRAMSRQLPAWRFGMLDVHHVKAGMSQSTFVVLPDGTTALVDAGDQDPDKFEAQAPHVKVLRLPEGLETSGEAVAEYVKRFAPIERLDYAIITHFHPDHVGVAYPNSTSYALSGIAEIGSKLDIGKFLDRAYPDYQAPRDPIVDNYVRFVRDAIKHRGSKAERFAPGRSDQVKLLKCKKMARYKKTDEARRCSRLRRAFRFRNLKADAMVADRDGNVSAIGPLDARWDENRRSLAMVLEYGNFRYFTGGDNDVDRFSHLKREPTTEIDTTTAVARAAGEVDAATMNNHGLGVNRAFFEYLAPKVVVNQAWRSDQPSEDALYLISTDNIARDGLAAPQFFATWLAPERQATLHGLTSRRRDAPHFLDDARQGHVVVRAHPVPDHEDDTLPQLFSVFVLDETSFEVKLESGPYVAGQTTSQPPVLRRDPTYGRHSRLLGRSRFIVDEAEAFSSSSLSSSLGAYHGADRHSVYGD</sequence>
<dbReference type="InterPro" id="IPR036866">
    <property type="entry name" value="RibonucZ/Hydroxyglut_hydro"/>
</dbReference>
<evidence type="ECO:0000256" key="1">
    <source>
        <dbReference type="SAM" id="MobiDB-lite"/>
    </source>
</evidence>
<feature type="domain" description="Metallo-beta-lactamase" evidence="2">
    <location>
        <begin position="183"/>
        <end position="261"/>
    </location>
</feature>
<dbReference type="Pfam" id="PF00753">
    <property type="entry name" value="Lactamase_B"/>
    <property type="match status" value="1"/>
</dbReference>
<dbReference type="EMBL" id="JAQMWT010000358">
    <property type="protein sequence ID" value="KAJ8603290.1"/>
    <property type="molecule type" value="Genomic_DNA"/>
</dbReference>
<dbReference type="PANTHER" id="PTHR30619:SF1">
    <property type="entry name" value="RECOMBINATION PROTEIN 2"/>
    <property type="match status" value="1"/>
</dbReference>
<feature type="region of interest" description="Disordered" evidence="1">
    <location>
        <begin position="87"/>
        <end position="116"/>
    </location>
</feature>
<name>A0AAD7UFY8_9STRA</name>
<dbReference type="AlphaFoldDB" id="A0AAD7UFY8"/>
<dbReference type="InterPro" id="IPR052159">
    <property type="entry name" value="Competence_DNA_uptake"/>
</dbReference>
<keyword evidence="4" id="KW-1185">Reference proteome</keyword>
<organism evidence="3 4">
    <name type="scientific">Chrysophaeum taylorii</name>
    <dbReference type="NCBI Taxonomy" id="2483200"/>
    <lineage>
        <taxon>Eukaryota</taxon>
        <taxon>Sar</taxon>
        <taxon>Stramenopiles</taxon>
        <taxon>Ochrophyta</taxon>
        <taxon>Pelagophyceae</taxon>
        <taxon>Pelagomonadales</taxon>
        <taxon>Pelagomonadaceae</taxon>
        <taxon>Chrysophaeum</taxon>
    </lineage>
</organism>
<dbReference type="Gene3D" id="3.60.15.10">
    <property type="entry name" value="Ribonuclease Z/Hydroxyacylglutathione hydrolase-like"/>
    <property type="match status" value="1"/>
</dbReference>
<proteinExistence type="predicted"/>
<dbReference type="InterPro" id="IPR001279">
    <property type="entry name" value="Metallo-B-lactamas"/>
</dbReference>
<reference evidence="3" key="1">
    <citation type="submission" date="2023-01" db="EMBL/GenBank/DDBJ databases">
        <title>Metagenome sequencing of chrysophaentin producing Chrysophaeum taylorii.</title>
        <authorList>
            <person name="Davison J."/>
            <person name="Bewley C."/>
        </authorList>
    </citation>
    <scope>NUCLEOTIDE SEQUENCE</scope>
    <source>
        <strain evidence="3">NIES-1699</strain>
    </source>
</reference>
<dbReference type="PANTHER" id="PTHR30619">
    <property type="entry name" value="DNA INTERNALIZATION/COMPETENCE PROTEIN COMEC/REC2"/>
    <property type="match status" value="1"/>
</dbReference>
<evidence type="ECO:0000313" key="4">
    <source>
        <dbReference type="Proteomes" id="UP001230188"/>
    </source>
</evidence>
<protein>
    <recommendedName>
        <fullName evidence="2">Metallo-beta-lactamase domain-containing protein</fullName>
    </recommendedName>
</protein>
<dbReference type="Proteomes" id="UP001230188">
    <property type="component" value="Unassembled WGS sequence"/>
</dbReference>
<gene>
    <name evidence="3" type="ORF">CTAYLR_006961</name>
</gene>
<accession>A0AAD7UFY8</accession>
<feature type="region of interest" description="Disordered" evidence="1">
    <location>
        <begin position="1"/>
        <end position="30"/>
    </location>
</feature>
<evidence type="ECO:0000313" key="3">
    <source>
        <dbReference type="EMBL" id="KAJ8603290.1"/>
    </source>
</evidence>
<comment type="caution">
    <text evidence="3">The sequence shown here is derived from an EMBL/GenBank/DDBJ whole genome shotgun (WGS) entry which is preliminary data.</text>
</comment>